<dbReference type="Gene3D" id="3.30.70.240">
    <property type="match status" value="1"/>
</dbReference>
<keyword evidence="3" id="KW-0540">Nuclease</keyword>
<dbReference type="RefSeq" id="WP_310866021.1">
    <property type="nucleotide sequence ID" value="NZ_JAVLSF010000233.1"/>
</dbReference>
<dbReference type="GO" id="GO:0004521">
    <property type="term" value="F:RNA endonuclease activity"/>
    <property type="evidence" value="ECO:0007669"/>
    <property type="project" value="InterPro"/>
</dbReference>
<dbReference type="PANTHER" id="PTHR34405">
    <property type="entry name" value="CRISPR-ASSOCIATED ENDORIBONUCLEASE CAS2"/>
    <property type="match status" value="1"/>
</dbReference>
<dbReference type="AlphaFoldDB" id="A0AAJ2GXQ3"/>
<evidence type="ECO:0000256" key="7">
    <source>
        <dbReference type="ARBA" id="ARBA00022842"/>
    </source>
</evidence>
<dbReference type="GO" id="GO:0043571">
    <property type="term" value="P:maintenance of CRISPR repeat elements"/>
    <property type="evidence" value="ECO:0007669"/>
    <property type="project" value="InterPro"/>
</dbReference>
<reference evidence="9" key="1">
    <citation type="submission" date="2023-04" db="EMBL/GenBank/DDBJ databases">
        <title>Genomic characterization of faba bean (Vicia faba) microsymbionts in Mexican soils.</title>
        <authorList>
            <person name="Rivera Orduna F.N."/>
            <person name="Guevara-Luna J."/>
            <person name="Yan J."/>
            <person name="Arroyo-Herrera I."/>
            <person name="Li Y."/>
            <person name="Vasquez-Murrieta M.S."/>
            <person name="Wang E.T."/>
        </authorList>
    </citation>
    <scope>NUCLEOTIDE SEQUENCE</scope>
    <source>
        <strain evidence="9">CH26</strain>
    </source>
</reference>
<dbReference type="NCBIfam" id="TIGR01573">
    <property type="entry name" value="cas2"/>
    <property type="match status" value="1"/>
</dbReference>
<evidence type="ECO:0000313" key="9">
    <source>
        <dbReference type="EMBL" id="MDR9777847.1"/>
    </source>
</evidence>
<keyword evidence="5 9" id="KW-0255">Endonuclease</keyword>
<keyword evidence="8" id="KW-0051">Antiviral defense</keyword>
<dbReference type="GO" id="GO:0046872">
    <property type="term" value="F:metal ion binding"/>
    <property type="evidence" value="ECO:0007669"/>
    <property type="project" value="UniProtKB-KW"/>
</dbReference>
<comment type="cofactor">
    <cofactor evidence="1">
        <name>Mg(2+)</name>
        <dbReference type="ChEBI" id="CHEBI:18420"/>
    </cofactor>
</comment>
<dbReference type="GO" id="GO:0016787">
    <property type="term" value="F:hydrolase activity"/>
    <property type="evidence" value="ECO:0007669"/>
    <property type="project" value="UniProtKB-KW"/>
</dbReference>
<proteinExistence type="inferred from homology"/>
<evidence type="ECO:0000256" key="6">
    <source>
        <dbReference type="ARBA" id="ARBA00022801"/>
    </source>
</evidence>
<dbReference type="EMBL" id="JAVLSF010000233">
    <property type="protein sequence ID" value="MDR9777847.1"/>
    <property type="molecule type" value="Genomic_DNA"/>
</dbReference>
<keyword evidence="4" id="KW-0479">Metal-binding</keyword>
<dbReference type="HAMAP" id="MF_01471">
    <property type="entry name" value="Cas2"/>
    <property type="match status" value="1"/>
</dbReference>
<dbReference type="Pfam" id="PF09827">
    <property type="entry name" value="CRISPR_Cas2"/>
    <property type="match status" value="1"/>
</dbReference>
<evidence type="ECO:0000256" key="2">
    <source>
        <dbReference type="ARBA" id="ARBA00009959"/>
    </source>
</evidence>
<dbReference type="PANTHER" id="PTHR34405:SF3">
    <property type="entry name" value="CRISPR-ASSOCIATED ENDORIBONUCLEASE CAS2 3"/>
    <property type="match status" value="1"/>
</dbReference>
<evidence type="ECO:0000256" key="3">
    <source>
        <dbReference type="ARBA" id="ARBA00022722"/>
    </source>
</evidence>
<gene>
    <name evidence="9" type="primary">cas2</name>
    <name evidence="9" type="ORF">RJJ65_35520</name>
</gene>
<evidence type="ECO:0000256" key="4">
    <source>
        <dbReference type="ARBA" id="ARBA00022723"/>
    </source>
</evidence>
<dbReference type="Proteomes" id="UP001268610">
    <property type="component" value="Unassembled WGS sequence"/>
</dbReference>
<comment type="caution">
    <text evidence="9">The sequence shown here is derived from an EMBL/GenBank/DDBJ whole genome shotgun (WGS) entry which is preliminary data.</text>
</comment>
<comment type="similarity">
    <text evidence="2">Belongs to the CRISPR-associated endoribonuclease Cas2 protein family.</text>
</comment>
<dbReference type="InterPro" id="IPR019199">
    <property type="entry name" value="Virulence_VapD/CRISPR_Cas2"/>
</dbReference>
<organism evidence="9 10">
    <name type="scientific">Rhizobium hidalgonense</name>
    <dbReference type="NCBI Taxonomy" id="1538159"/>
    <lineage>
        <taxon>Bacteria</taxon>
        <taxon>Pseudomonadati</taxon>
        <taxon>Pseudomonadota</taxon>
        <taxon>Alphaproteobacteria</taxon>
        <taxon>Hyphomicrobiales</taxon>
        <taxon>Rhizobiaceae</taxon>
        <taxon>Rhizobium/Agrobacterium group</taxon>
        <taxon>Rhizobium</taxon>
    </lineage>
</organism>
<protein>
    <submittedName>
        <fullName evidence="9">CRISPR-associated endonuclease Cas2</fullName>
    </submittedName>
</protein>
<accession>A0AAJ2GXQ3</accession>
<evidence type="ECO:0000256" key="8">
    <source>
        <dbReference type="ARBA" id="ARBA00023118"/>
    </source>
</evidence>
<evidence type="ECO:0000313" key="10">
    <source>
        <dbReference type="Proteomes" id="UP001268610"/>
    </source>
</evidence>
<dbReference type="GO" id="GO:0051607">
    <property type="term" value="P:defense response to virus"/>
    <property type="evidence" value="ECO:0007669"/>
    <property type="project" value="UniProtKB-KW"/>
</dbReference>
<dbReference type="CDD" id="cd09725">
    <property type="entry name" value="Cas2_I_II_III"/>
    <property type="match status" value="1"/>
</dbReference>
<dbReference type="InterPro" id="IPR021127">
    <property type="entry name" value="CRISPR_associated_Cas2"/>
</dbReference>
<evidence type="ECO:0000256" key="5">
    <source>
        <dbReference type="ARBA" id="ARBA00022759"/>
    </source>
</evidence>
<keyword evidence="7" id="KW-0460">Magnesium</keyword>
<evidence type="ECO:0000256" key="1">
    <source>
        <dbReference type="ARBA" id="ARBA00001946"/>
    </source>
</evidence>
<name>A0AAJ2GXQ3_9HYPH</name>
<dbReference type="SUPFAM" id="SSF143430">
    <property type="entry name" value="TTP0101/SSO1404-like"/>
    <property type="match status" value="1"/>
</dbReference>
<sequence>MHTQHYLLCYDICDAKRLSRVHRYVSPLMLMIQYSVYYAELMPDKMAYLVKKLTPLIDAKQDDIRIYCIDSLANATLLGQC</sequence>
<keyword evidence="6" id="KW-0378">Hydrolase</keyword>
<feature type="non-terminal residue" evidence="9">
    <location>
        <position position="81"/>
    </location>
</feature>